<dbReference type="EMBL" id="BSFP01000014">
    <property type="protein sequence ID" value="GLL01296.1"/>
    <property type="molecule type" value="Genomic_DNA"/>
</dbReference>
<gene>
    <name evidence="2" type="ORF">GCM10017581_030370</name>
</gene>
<dbReference type="AlphaFoldDB" id="A0A9W6KJB0"/>
<evidence type="ECO:0000313" key="2">
    <source>
        <dbReference type="EMBL" id="GLL01296.1"/>
    </source>
</evidence>
<feature type="region of interest" description="Disordered" evidence="1">
    <location>
        <begin position="46"/>
        <end position="69"/>
    </location>
</feature>
<keyword evidence="3" id="KW-1185">Reference proteome</keyword>
<accession>A0A9W6KJB0</accession>
<dbReference type="Proteomes" id="UP001143480">
    <property type="component" value="Unassembled WGS sequence"/>
</dbReference>
<evidence type="ECO:0000256" key="1">
    <source>
        <dbReference type="SAM" id="MobiDB-lite"/>
    </source>
</evidence>
<evidence type="ECO:0000313" key="3">
    <source>
        <dbReference type="Proteomes" id="UP001143480"/>
    </source>
</evidence>
<proteinExistence type="predicted"/>
<reference evidence="2" key="2">
    <citation type="submission" date="2023-01" db="EMBL/GenBank/DDBJ databases">
        <authorList>
            <person name="Sun Q."/>
            <person name="Evtushenko L."/>
        </authorList>
    </citation>
    <scope>NUCLEOTIDE SEQUENCE</scope>
    <source>
        <strain evidence="2">VKM Ac-1321</strain>
    </source>
</reference>
<protein>
    <submittedName>
        <fullName evidence="2">Uncharacterized protein</fullName>
    </submittedName>
</protein>
<feature type="compositionally biased region" description="Polar residues" evidence="1">
    <location>
        <begin position="54"/>
        <end position="69"/>
    </location>
</feature>
<sequence>MYAKSGRKLHDRYPSPYHHASAPAAYVAAQRTVRAGVNLLREIVTNPTGRGRSRSLQNCHATSDSPEDV</sequence>
<name>A0A9W6KJB0_9ACTN</name>
<comment type="caution">
    <text evidence="2">The sequence shown here is derived from an EMBL/GenBank/DDBJ whole genome shotgun (WGS) entry which is preliminary data.</text>
</comment>
<reference evidence="2" key="1">
    <citation type="journal article" date="2014" name="Int. J. Syst. Evol. Microbiol.">
        <title>Complete genome sequence of Corynebacterium casei LMG S-19264T (=DSM 44701T), isolated from a smear-ripened cheese.</title>
        <authorList>
            <consortium name="US DOE Joint Genome Institute (JGI-PGF)"/>
            <person name="Walter F."/>
            <person name="Albersmeier A."/>
            <person name="Kalinowski J."/>
            <person name="Ruckert C."/>
        </authorList>
    </citation>
    <scope>NUCLEOTIDE SEQUENCE</scope>
    <source>
        <strain evidence="2">VKM Ac-1321</strain>
    </source>
</reference>
<organism evidence="2 3">
    <name type="scientific">Dactylosporangium matsuzakiense</name>
    <dbReference type="NCBI Taxonomy" id="53360"/>
    <lineage>
        <taxon>Bacteria</taxon>
        <taxon>Bacillati</taxon>
        <taxon>Actinomycetota</taxon>
        <taxon>Actinomycetes</taxon>
        <taxon>Micromonosporales</taxon>
        <taxon>Micromonosporaceae</taxon>
        <taxon>Dactylosporangium</taxon>
    </lineage>
</organism>